<protein>
    <submittedName>
        <fullName evidence="8">Membrane protein</fullName>
    </submittedName>
</protein>
<keyword evidence="4 6" id="KW-1133">Transmembrane helix</keyword>
<feature type="transmembrane region" description="Helical" evidence="6">
    <location>
        <begin position="107"/>
        <end position="126"/>
    </location>
</feature>
<dbReference type="InterPro" id="IPR000620">
    <property type="entry name" value="EamA_dom"/>
</dbReference>
<dbReference type="Proteomes" id="UP001317742">
    <property type="component" value="Chromosome"/>
</dbReference>
<feature type="transmembrane region" description="Helical" evidence="6">
    <location>
        <begin position="75"/>
        <end position="95"/>
    </location>
</feature>
<evidence type="ECO:0000256" key="6">
    <source>
        <dbReference type="SAM" id="Phobius"/>
    </source>
</evidence>
<feature type="transmembrane region" description="Helical" evidence="6">
    <location>
        <begin position="258"/>
        <end position="277"/>
    </location>
</feature>
<dbReference type="Pfam" id="PF00892">
    <property type="entry name" value="EamA"/>
    <property type="match status" value="2"/>
</dbReference>
<feature type="transmembrane region" description="Helical" evidence="6">
    <location>
        <begin position="133"/>
        <end position="150"/>
    </location>
</feature>
<reference evidence="8 9" key="1">
    <citation type="submission" date="2022-08" db="EMBL/GenBank/DDBJ databases">
        <title>Genome Sequence of the sulphate-reducing bacterium, Pseudodesulfovibrio sp. SYK.</title>
        <authorList>
            <person name="Kondo R."/>
            <person name="Kataoka T."/>
        </authorList>
    </citation>
    <scope>NUCLEOTIDE SEQUENCE [LARGE SCALE GENOMIC DNA]</scope>
    <source>
        <strain evidence="8 9">SYK</strain>
    </source>
</reference>
<proteinExistence type="predicted"/>
<feature type="transmembrane region" description="Helical" evidence="6">
    <location>
        <begin position="162"/>
        <end position="181"/>
    </location>
</feature>
<organism evidence="8 9">
    <name type="scientific">Pseudodesulfovibrio nedwellii</name>
    <dbReference type="NCBI Taxonomy" id="2973072"/>
    <lineage>
        <taxon>Bacteria</taxon>
        <taxon>Pseudomonadati</taxon>
        <taxon>Thermodesulfobacteriota</taxon>
        <taxon>Desulfovibrionia</taxon>
        <taxon>Desulfovibrionales</taxon>
        <taxon>Desulfovibrionaceae</taxon>
    </lineage>
</organism>
<evidence type="ECO:0000256" key="2">
    <source>
        <dbReference type="ARBA" id="ARBA00022475"/>
    </source>
</evidence>
<evidence type="ECO:0000313" key="8">
    <source>
        <dbReference type="EMBL" id="BDQ37761.1"/>
    </source>
</evidence>
<dbReference type="InterPro" id="IPR037185">
    <property type="entry name" value="EmrE-like"/>
</dbReference>
<accession>A0ABN6S7F9</accession>
<feature type="transmembrane region" description="Helical" evidence="6">
    <location>
        <begin position="40"/>
        <end position="63"/>
    </location>
</feature>
<feature type="transmembrane region" description="Helical" evidence="6">
    <location>
        <begin position="12"/>
        <end position="34"/>
    </location>
</feature>
<name>A0ABN6S7F9_9BACT</name>
<evidence type="ECO:0000256" key="5">
    <source>
        <dbReference type="ARBA" id="ARBA00023136"/>
    </source>
</evidence>
<feature type="transmembrane region" description="Helical" evidence="6">
    <location>
        <begin position="225"/>
        <end position="246"/>
    </location>
</feature>
<feature type="domain" description="EamA" evidence="7">
    <location>
        <begin position="16"/>
        <end position="149"/>
    </location>
</feature>
<evidence type="ECO:0000256" key="3">
    <source>
        <dbReference type="ARBA" id="ARBA00022692"/>
    </source>
</evidence>
<keyword evidence="9" id="KW-1185">Reference proteome</keyword>
<dbReference type="InterPro" id="IPR050638">
    <property type="entry name" value="AA-Vitamin_Transporters"/>
</dbReference>
<dbReference type="SUPFAM" id="SSF103481">
    <property type="entry name" value="Multidrug resistance efflux transporter EmrE"/>
    <property type="match status" value="2"/>
</dbReference>
<dbReference type="PANTHER" id="PTHR32322">
    <property type="entry name" value="INNER MEMBRANE TRANSPORTER"/>
    <property type="match status" value="1"/>
</dbReference>
<keyword evidence="2" id="KW-1003">Cell membrane</keyword>
<keyword evidence="5 6" id="KW-0472">Membrane</keyword>
<dbReference type="PANTHER" id="PTHR32322:SF18">
    <property type="entry name" value="S-ADENOSYLMETHIONINE_S-ADENOSYLHOMOCYSTEINE TRANSPORTER"/>
    <property type="match status" value="1"/>
</dbReference>
<dbReference type="EMBL" id="AP026709">
    <property type="protein sequence ID" value="BDQ37761.1"/>
    <property type="molecule type" value="Genomic_DNA"/>
</dbReference>
<feature type="transmembrane region" description="Helical" evidence="6">
    <location>
        <begin position="193"/>
        <end position="213"/>
    </location>
</feature>
<evidence type="ECO:0000256" key="1">
    <source>
        <dbReference type="ARBA" id="ARBA00004651"/>
    </source>
</evidence>
<evidence type="ECO:0000313" key="9">
    <source>
        <dbReference type="Proteomes" id="UP001317742"/>
    </source>
</evidence>
<comment type="subcellular location">
    <subcellularLocation>
        <location evidence="1">Cell membrane</location>
        <topology evidence="1">Multi-pass membrane protein</topology>
    </subcellularLocation>
</comment>
<keyword evidence="3 6" id="KW-0812">Transmembrane</keyword>
<evidence type="ECO:0000259" key="7">
    <source>
        <dbReference type="Pfam" id="PF00892"/>
    </source>
</evidence>
<feature type="domain" description="EamA" evidence="7">
    <location>
        <begin position="164"/>
        <end position="300"/>
    </location>
</feature>
<gene>
    <name evidence="8" type="ORF">SYK_21210</name>
</gene>
<dbReference type="Gene3D" id="1.10.3730.20">
    <property type="match status" value="1"/>
</dbReference>
<evidence type="ECO:0000256" key="4">
    <source>
        <dbReference type="ARBA" id="ARBA00022989"/>
    </source>
</evidence>
<sequence length="302" mass="32601">MRISFFNTMKKSLTYTYVLLITSMMLWGGTWVAGRVLVQYIHPMSAAFLRFTFASATLILMCWKTEGRIPRLARHEIIPVLGLGATGVFAYSYFFFTGLQTTSAGRAALIVACIPVCISVLSAVFYKERFGPIRIVGALISLVGVSVVIANGSPLALLSEGVSRGDFLILGCVASWTAYTMGGRSVTKTLSPLTSVAWSCIFGTMLLIPAAFANGLISDISNVPPVGWVCVVFLGVLATGFAYCWYYEAISIIGASRSGIFINTVPIFAVVMGFFLLDEPIHLSLALGGFMVITGVYLTNRQ</sequence>
<feature type="transmembrane region" description="Helical" evidence="6">
    <location>
        <begin position="283"/>
        <end position="300"/>
    </location>
</feature>